<dbReference type="EMBL" id="SMFM01000007">
    <property type="protein sequence ID" value="TDD74866.1"/>
    <property type="molecule type" value="Genomic_DNA"/>
</dbReference>
<evidence type="ECO:0000259" key="1">
    <source>
        <dbReference type="PROSITE" id="PS51186"/>
    </source>
</evidence>
<dbReference type="Proteomes" id="UP000295278">
    <property type="component" value="Unassembled WGS sequence"/>
</dbReference>
<accession>A0A4R5AT54</accession>
<evidence type="ECO:0000313" key="3">
    <source>
        <dbReference type="Proteomes" id="UP000295278"/>
    </source>
</evidence>
<dbReference type="SUPFAM" id="SSF55729">
    <property type="entry name" value="Acyl-CoA N-acyltransferases (Nat)"/>
    <property type="match status" value="1"/>
</dbReference>
<sequence length="165" mass="18776">MNPLYKIIERESLSDVDRNIFAELLKKQGKVEGDLSLKADRCKEICIAYIDNIPVAIGGIKKKTKSDFGEKKANILICEKDFDWELGYIYTDENYSGKGISSSIVKQLLERNENENLMASTEVEANPFMVKILEKNGFIQKGKTWKSVIHGKNLGLFLRNKTIIK</sequence>
<keyword evidence="3" id="KW-1185">Reference proteome</keyword>
<dbReference type="Pfam" id="PF00583">
    <property type="entry name" value="Acetyltransf_1"/>
    <property type="match status" value="1"/>
</dbReference>
<dbReference type="PROSITE" id="PS51186">
    <property type="entry name" value="GNAT"/>
    <property type="match status" value="1"/>
</dbReference>
<dbReference type="InterPro" id="IPR000182">
    <property type="entry name" value="GNAT_dom"/>
</dbReference>
<evidence type="ECO:0000313" key="2">
    <source>
        <dbReference type="EMBL" id="TDD74866.1"/>
    </source>
</evidence>
<dbReference type="Gene3D" id="3.40.630.30">
    <property type="match status" value="1"/>
</dbReference>
<name>A0A4R5AT54_9FLAO</name>
<gene>
    <name evidence="2" type="ORF">E0F89_13220</name>
</gene>
<organism evidence="2 3">
    <name type="scientific">Flavobacterium caseinilyticum</name>
    <dbReference type="NCBI Taxonomy" id="2541732"/>
    <lineage>
        <taxon>Bacteria</taxon>
        <taxon>Pseudomonadati</taxon>
        <taxon>Bacteroidota</taxon>
        <taxon>Flavobacteriia</taxon>
        <taxon>Flavobacteriales</taxon>
        <taxon>Flavobacteriaceae</taxon>
        <taxon>Flavobacterium</taxon>
    </lineage>
</organism>
<feature type="domain" description="N-acetyltransferase" evidence="1">
    <location>
        <begin position="1"/>
        <end position="155"/>
    </location>
</feature>
<dbReference type="AlphaFoldDB" id="A0A4R5AT54"/>
<protein>
    <submittedName>
        <fullName evidence="2">GNAT family N-acetyltransferase</fullName>
    </submittedName>
</protein>
<dbReference type="InterPro" id="IPR016181">
    <property type="entry name" value="Acyl_CoA_acyltransferase"/>
</dbReference>
<dbReference type="RefSeq" id="WP_131910249.1">
    <property type="nucleotide sequence ID" value="NZ_SMFM01000007.1"/>
</dbReference>
<proteinExistence type="predicted"/>
<dbReference type="OrthoDB" id="883856at2"/>
<dbReference type="GO" id="GO:0016747">
    <property type="term" value="F:acyltransferase activity, transferring groups other than amino-acyl groups"/>
    <property type="evidence" value="ECO:0007669"/>
    <property type="project" value="InterPro"/>
</dbReference>
<comment type="caution">
    <text evidence="2">The sequence shown here is derived from an EMBL/GenBank/DDBJ whole genome shotgun (WGS) entry which is preliminary data.</text>
</comment>
<reference evidence="2 3" key="1">
    <citation type="submission" date="2019-03" db="EMBL/GenBank/DDBJ databases">
        <title>Flavobacterium AT-3-2 sp. nov., isolated from arctic soil.</title>
        <authorList>
            <person name="Chaudhary D.K."/>
        </authorList>
    </citation>
    <scope>NUCLEOTIDE SEQUENCE [LARGE SCALE GENOMIC DNA]</scope>
    <source>
        <strain evidence="2 3">AT-3-2</strain>
    </source>
</reference>
<keyword evidence="2" id="KW-0808">Transferase</keyword>